<evidence type="ECO:0000313" key="3">
    <source>
        <dbReference type="Proteomes" id="UP000770717"/>
    </source>
</evidence>
<protein>
    <recommendedName>
        <fullName evidence="4">Cadherin domain-containing protein</fullName>
    </recommendedName>
</protein>
<proteinExistence type="predicted"/>
<evidence type="ECO:0000313" key="2">
    <source>
        <dbReference type="EMBL" id="KAG9462086.1"/>
    </source>
</evidence>
<accession>A0A8J6EBZ6</accession>
<keyword evidence="1" id="KW-1133">Transmembrane helix</keyword>
<keyword evidence="3" id="KW-1185">Reference proteome</keyword>
<dbReference type="EMBL" id="WNTK01013674">
    <property type="protein sequence ID" value="KAG9462086.1"/>
    <property type="molecule type" value="Genomic_DNA"/>
</dbReference>
<evidence type="ECO:0008006" key="4">
    <source>
        <dbReference type="Google" id="ProtNLM"/>
    </source>
</evidence>
<keyword evidence="1" id="KW-0812">Transmembrane</keyword>
<evidence type="ECO:0000256" key="1">
    <source>
        <dbReference type="SAM" id="Phobius"/>
    </source>
</evidence>
<dbReference type="Proteomes" id="UP000770717">
    <property type="component" value="Unassembled WGS sequence"/>
</dbReference>
<comment type="caution">
    <text evidence="2">The sequence shown here is derived from an EMBL/GenBank/DDBJ whole genome shotgun (WGS) entry which is preliminary data.</text>
</comment>
<keyword evidence="1" id="KW-0472">Membrane</keyword>
<dbReference type="AlphaFoldDB" id="A0A8J6EBZ6"/>
<dbReference type="OrthoDB" id="6079678at2759"/>
<dbReference type="Gene3D" id="2.60.40.60">
    <property type="entry name" value="Cadherins"/>
    <property type="match status" value="1"/>
</dbReference>
<dbReference type="PRINTS" id="PR01820">
    <property type="entry name" value="DESMOCOLLIN"/>
</dbReference>
<reference evidence="2" key="1">
    <citation type="thesis" date="2020" institute="ProQuest LLC" country="789 East Eisenhower Parkway, Ann Arbor, MI, USA">
        <title>Comparative Genomics and Chromosome Evolution.</title>
        <authorList>
            <person name="Mudd A.B."/>
        </authorList>
    </citation>
    <scope>NUCLEOTIDE SEQUENCE</scope>
    <source>
        <strain evidence="2">HN-11 Male</strain>
        <tissue evidence="2">Kidney and liver</tissue>
    </source>
</reference>
<gene>
    <name evidence="2" type="ORF">GDO78_014931</name>
</gene>
<sequence length="200" mass="21232">GKSGTCTLVIIIEDVSDNTPNIPRSELNFYYCQTDKRSVIITIQDDDAIPGNSNYIFALDLGRDPTAASRWNIVSQNGKSAQIEENGNSLPVGIYTILLKLIDQLGRIFPKDITVRKCNCADGRTCSDTRSSTNVSLGGLAILVMILSAILFAFLLCLLIACLCGSGAAKSKAGFPDDGALGNLLVNNTEAPGVDVMVSA</sequence>
<name>A0A8J6EBZ6_ELECQ</name>
<organism evidence="2 3">
    <name type="scientific">Eleutherodactylus coqui</name>
    <name type="common">Puerto Rican coqui</name>
    <dbReference type="NCBI Taxonomy" id="57060"/>
    <lineage>
        <taxon>Eukaryota</taxon>
        <taxon>Metazoa</taxon>
        <taxon>Chordata</taxon>
        <taxon>Craniata</taxon>
        <taxon>Vertebrata</taxon>
        <taxon>Euteleostomi</taxon>
        <taxon>Amphibia</taxon>
        <taxon>Batrachia</taxon>
        <taxon>Anura</taxon>
        <taxon>Neobatrachia</taxon>
        <taxon>Hyloidea</taxon>
        <taxon>Eleutherodactylidae</taxon>
        <taxon>Eleutherodactylinae</taxon>
        <taxon>Eleutherodactylus</taxon>
        <taxon>Eleutherodactylus</taxon>
    </lineage>
</organism>
<feature type="non-terminal residue" evidence="2">
    <location>
        <position position="200"/>
    </location>
</feature>
<feature type="transmembrane region" description="Helical" evidence="1">
    <location>
        <begin position="137"/>
        <end position="163"/>
    </location>
</feature>